<keyword evidence="7" id="KW-0520">NAD</keyword>
<dbReference type="PANTHER" id="PTHR43821:SF1">
    <property type="entry name" value="NAD(P)H NITROREDUCTASE YDJA-RELATED"/>
    <property type="match status" value="1"/>
</dbReference>
<dbReference type="CDD" id="cd02135">
    <property type="entry name" value="YdjA-like"/>
    <property type="match status" value="1"/>
</dbReference>
<evidence type="ECO:0000313" key="10">
    <source>
        <dbReference type="Proteomes" id="UP001501337"/>
    </source>
</evidence>
<comment type="cofactor">
    <cofactor evidence="1">
        <name>FMN</name>
        <dbReference type="ChEBI" id="CHEBI:58210"/>
    </cofactor>
</comment>
<organism evidence="9 10">
    <name type="scientific">Allohahella marinimesophila</name>
    <dbReference type="NCBI Taxonomy" id="1054972"/>
    <lineage>
        <taxon>Bacteria</taxon>
        <taxon>Pseudomonadati</taxon>
        <taxon>Pseudomonadota</taxon>
        <taxon>Gammaproteobacteria</taxon>
        <taxon>Oceanospirillales</taxon>
        <taxon>Hahellaceae</taxon>
        <taxon>Allohahella</taxon>
    </lineage>
</organism>
<dbReference type="InterPro" id="IPR026021">
    <property type="entry name" value="YdjA-like"/>
</dbReference>
<reference evidence="10" key="1">
    <citation type="journal article" date="2019" name="Int. J. Syst. Evol. Microbiol.">
        <title>The Global Catalogue of Microorganisms (GCM) 10K type strain sequencing project: providing services to taxonomists for standard genome sequencing and annotation.</title>
        <authorList>
            <consortium name="The Broad Institute Genomics Platform"/>
            <consortium name="The Broad Institute Genome Sequencing Center for Infectious Disease"/>
            <person name="Wu L."/>
            <person name="Ma J."/>
        </authorList>
    </citation>
    <scope>NUCLEOTIDE SEQUENCE [LARGE SCALE GENOMIC DNA]</scope>
    <source>
        <strain evidence="10">JCM 17555</strain>
    </source>
</reference>
<accession>A0ABP7NTL8</accession>
<feature type="domain" description="Nitroreductase" evidence="8">
    <location>
        <begin position="6"/>
        <end position="137"/>
    </location>
</feature>
<keyword evidence="10" id="KW-1185">Reference proteome</keyword>
<evidence type="ECO:0000313" key="9">
    <source>
        <dbReference type="EMBL" id="GAA3953895.1"/>
    </source>
</evidence>
<protein>
    <submittedName>
        <fullName evidence="9">Nitroreductase family protein</fullName>
    </submittedName>
</protein>
<proteinExistence type="inferred from homology"/>
<comment type="similarity">
    <text evidence="2">Belongs to the nitroreductase family.</text>
</comment>
<dbReference type="InterPro" id="IPR000415">
    <property type="entry name" value="Nitroreductase-like"/>
</dbReference>
<dbReference type="InterPro" id="IPR052530">
    <property type="entry name" value="NAD(P)H_nitroreductase"/>
</dbReference>
<dbReference type="EMBL" id="BAABBO010000005">
    <property type="protein sequence ID" value="GAA3953895.1"/>
    <property type="molecule type" value="Genomic_DNA"/>
</dbReference>
<evidence type="ECO:0000256" key="5">
    <source>
        <dbReference type="ARBA" id="ARBA00022857"/>
    </source>
</evidence>
<keyword evidence="6" id="KW-0560">Oxidoreductase</keyword>
<evidence type="ECO:0000256" key="3">
    <source>
        <dbReference type="ARBA" id="ARBA00022630"/>
    </source>
</evidence>
<evidence type="ECO:0000256" key="1">
    <source>
        <dbReference type="ARBA" id="ARBA00001917"/>
    </source>
</evidence>
<dbReference type="Gene3D" id="3.40.109.10">
    <property type="entry name" value="NADH Oxidase"/>
    <property type="match status" value="1"/>
</dbReference>
<keyword evidence="4" id="KW-0288">FMN</keyword>
<name>A0ABP7NTL8_9GAMM</name>
<keyword evidence="3" id="KW-0285">Flavoprotein</keyword>
<evidence type="ECO:0000259" key="8">
    <source>
        <dbReference type="Pfam" id="PF00881"/>
    </source>
</evidence>
<sequence>MLPAVCRSPDHGNLKPYRFIVLAGEAQKQLGTLFLQAELQDAGEAGLKEGKQAKILDKPLRAPMIIVGVVRLDEQHKVPVIEQWMAAGCAVQTYSLMLENSGYGVMWRSGSFAYHDVVRKGLGLADNEQICAFLYCGTIEQPKQHRPDTPSAEMLISFPRQL</sequence>
<dbReference type="InterPro" id="IPR029479">
    <property type="entry name" value="Nitroreductase"/>
</dbReference>
<dbReference type="Proteomes" id="UP001501337">
    <property type="component" value="Unassembled WGS sequence"/>
</dbReference>
<dbReference type="SUPFAM" id="SSF55469">
    <property type="entry name" value="FMN-dependent nitroreductase-like"/>
    <property type="match status" value="1"/>
</dbReference>
<evidence type="ECO:0000256" key="7">
    <source>
        <dbReference type="ARBA" id="ARBA00023027"/>
    </source>
</evidence>
<evidence type="ECO:0000256" key="6">
    <source>
        <dbReference type="ARBA" id="ARBA00023002"/>
    </source>
</evidence>
<dbReference type="PANTHER" id="PTHR43821">
    <property type="entry name" value="NAD(P)H NITROREDUCTASE YDJA-RELATED"/>
    <property type="match status" value="1"/>
</dbReference>
<evidence type="ECO:0000256" key="2">
    <source>
        <dbReference type="ARBA" id="ARBA00007118"/>
    </source>
</evidence>
<keyword evidence="5" id="KW-0521">NADP</keyword>
<dbReference type="PIRSF" id="PIRSF000232">
    <property type="entry name" value="YdjA"/>
    <property type="match status" value="1"/>
</dbReference>
<gene>
    <name evidence="9" type="ORF">GCM10022278_10840</name>
</gene>
<evidence type="ECO:0000256" key="4">
    <source>
        <dbReference type="ARBA" id="ARBA00022643"/>
    </source>
</evidence>
<comment type="caution">
    <text evidence="9">The sequence shown here is derived from an EMBL/GenBank/DDBJ whole genome shotgun (WGS) entry which is preliminary data.</text>
</comment>
<dbReference type="Pfam" id="PF00881">
    <property type="entry name" value="Nitroreductase"/>
    <property type="match status" value="1"/>
</dbReference>